<protein>
    <submittedName>
        <fullName evidence="1">Uncharacterized protein</fullName>
    </submittedName>
</protein>
<proteinExistence type="predicted"/>
<sequence length="282" mass="29848">MTTIFNVDAATQAWQPDTQRHPGKDFAHELAKHDGQTKPDSQETVSADPEVTLEQSSLDATAKFPTMALSLPTEEVGLTQAAQAIALVETGQLAQSTVTPTGVTETLLGARVFGWHAMAQAYLSELSTADGNVDKSPTAEEAVSAGTTEAEKVADEDVTSASKATLFADDVIAAPLSDTAVPKLARAALDEAPSSINTELATTGSNAAAYWSERSLRYVRQPGGGIIAWLRDFRLGDREAACLIQVVLDDAKARGMTLNKIMLNGREAWTSLNGIQGAHHDS</sequence>
<organism evidence="1 2">
    <name type="scientific">Dyella jejuensis</name>
    <dbReference type="NCBI Taxonomy" id="1432009"/>
    <lineage>
        <taxon>Bacteria</taxon>
        <taxon>Pseudomonadati</taxon>
        <taxon>Pseudomonadota</taxon>
        <taxon>Gammaproteobacteria</taxon>
        <taxon>Lysobacterales</taxon>
        <taxon>Rhodanobacteraceae</taxon>
        <taxon>Dyella</taxon>
    </lineage>
</organism>
<dbReference type="RefSeq" id="WP_404549207.1">
    <property type="nucleotide sequence ID" value="NZ_JADIKJ010000025.1"/>
</dbReference>
<keyword evidence="2" id="KW-1185">Reference proteome</keyword>
<gene>
    <name evidence="1" type="ORF">ISP15_17525</name>
</gene>
<evidence type="ECO:0000313" key="1">
    <source>
        <dbReference type="EMBL" id="MFK2902140.1"/>
    </source>
</evidence>
<name>A0ABW8JPD9_9GAMM</name>
<dbReference type="Proteomes" id="UP001620461">
    <property type="component" value="Unassembled WGS sequence"/>
</dbReference>
<accession>A0ABW8JPD9</accession>
<evidence type="ECO:0000313" key="2">
    <source>
        <dbReference type="Proteomes" id="UP001620461"/>
    </source>
</evidence>
<reference evidence="1 2" key="1">
    <citation type="submission" date="2020-10" db="EMBL/GenBank/DDBJ databases">
        <title>Phylogeny of dyella-like bacteria.</title>
        <authorList>
            <person name="Fu J."/>
        </authorList>
    </citation>
    <scope>NUCLEOTIDE SEQUENCE [LARGE SCALE GENOMIC DNA]</scope>
    <source>
        <strain evidence="1 2">JP1</strain>
    </source>
</reference>
<dbReference type="EMBL" id="JADIKJ010000025">
    <property type="protein sequence ID" value="MFK2902140.1"/>
    <property type="molecule type" value="Genomic_DNA"/>
</dbReference>
<comment type="caution">
    <text evidence="1">The sequence shown here is derived from an EMBL/GenBank/DDBJ whole genome shotgun (WGS) entry which is preliminary data.</text>
</comment>